<dbReference type="AlphaFoldDB" id="A0A1V6YLI0"/>
<keyword evidence="2" id="KW-0472">Membrane</keyword>
<evidence type="ECO:0000256" key="2">
    <source>
        <dbReference type="SAM" id="Phobius"/>
    </source>
</evidence>
<reference evidence="4" key="1">
    <citation type="journal article" date="2017" name="Nat. Microbiol.">
        <title>Global analysis of biosynthetic gene clusters reveals vast potential of secondary metabolite production in Penicillium species.</title>
        <authorList>
            <person name="Nielsen J.C."/>
            <person name="Grijseels S."/>
            <person name="Prigent S."/>
            <person name="Ji B."/>
            <person name="Dainat J."/>
            <person name="Nielsen K.F."/>
            <person name="Frisvad J.C."/>
            <person name="Workman M."/>
            <person name="Nielsen J."/>
        </authorList>
    </citation>
    <scope>NUCLEOTIDE SEQUENCE [LARGE SCALE GENOMIC DNA]</scope>
    <source>
        <strain evidence="4">IBT 13039</strain>
    </source>
</reference>
<keyword evidence="2" id="KW-1133">Transmembrane helix</keyword>
<accession>A0A1V6YLI0</accession>
<evidence type="ECO:0000313" key="4">
    <source>
        <dbReference type="Proteomes" id="UP000191691"/>
    </source>
</evidence>
<protein>
    <submittedName>
        <fullName evidence="3">Uncharacterized protein</fullName>
    </submittedName>
</protein>
<dbReference type="EMBL" id="MOOB01000017">
    <property type="protein sequence ID" value="OQE88309.1"/>
    <property type="molecule type" value="Genomic_DNA"/>
</dbReference>
<sequence length="195" mass="22738">MLFPIMPQVPELLTSYRFPNFPSLHLPLSLFLTLSISFSFSSLQTMNELLYFVVLPMVCIPLASLVAAWTWRFASKFHVWMLHQSIDAVRKDIQSYEAKMTAWNKDLIELNAEVMAEDAEAQARKQQLQTILQGMPAAEQAHILHSEAERRKYRKDEFVKRLITLMGDREYIGRMLMKQAEKVEALDRKVNQYRA</sequence>
<feature type="coiled-coil region" evidence="1">
    <location>
        <begin position="86"/>
        <end position="113"/>
    </location>
</feature>
<name>A0A1V6YLI0_PENNA</name>
<organism evidence="3 4">
    <name type="scientific">Penicillium nalgiovense</name>
    <dbReference type="NCBI Taxonomy" id="60175"/>
    <lineage>
        <taxon>Eukaryota</taxon>
        <taxon>Fungi</taxon>
        <taxon>Dikarya</taxon>
        <taxon>Ascomycota</taxon>
        <taxon>Pezizomycotina</taxon>
        <taxon>Eurotiomycetes</taxon>
        <taxon>Eurotiomycetidae</taxon>
        <taxon>Eurotiales</taxon>
        <taxon>Aspergillaceae</taxon>
        <taxon>Penicillium</taxon>
    </lineage>
</organism>
<evidence type="ECO:0000313" key="3">
    <source>
        <dbReference type="EMBL" id="OQE88309.1"/>
    </source>
</evidence>
<keyword evidence="2" id="KW-0812">Transmembrane</keyword>
<comment type="caution">
    <text evidence="3">The sequence shown here is derived from an EMBL/GenBank/DDBJ whole genome shotgun (WGS) entry which is preliminary data.</text>
</comment>
<evidence type="ECO:0000256" key="1">
    <source>
        <dbReference type="SAM" id="Coils"/>
    </source>
</evidence>
<proteinExistence type="predicted"/>
<gene>
    <name evidence="3" type="ORF">PENNAL_c0017G05140</name>
</gene>
<feature type="transmembrane region" description="Helical" evidence="2">
    <location>
        <begin position="49"/>
        <end position="71"/>
    </location>
</feature>
<dbReference type="OMA" id="TWRFASK"/>
<keyword evidence="1" id="KW-0175">Coiled coil</keyword>
<dbReference type="Proteomes" id="UP000191691">
    <property type="component" value="Unassembled WGS sequence"/>
</dbReference>
<feature type="transmembrane region" description="Helical" evidence="2">
    <location>
        <begin position="21"/>
        <end position="43"/>
    </location>
</feature>
<keyword evidence="4" id="KW-1185">Reference proteome</keyword>